<dbReference type="EMBL" id="MU267602">
    <property type="protein sequence ID" value="KAH7915260.1"/>
    <property type="molecule type" value="Genomic_DNA"/>
</dbReference>
<dbReference type="Proteomes" id="UP000790377">
    <property type="component" value="Unassembled WGS sequence"/>
</dbReference>
<evidence type="ECO:0000313" key="2">
    <source>
        <dbReference type="Proteomes" id="UP000790377"/>
    </source>
</evidence>
<keyword evidence="2" id="KW-1185">Reference proteome</keyword>
<proteinExistence type="predicted"/>
<organism evidence="1 2">
    <name type="scientific">Hygrophoropsis aurantiaca</name>
    <dbReference type="NCBI Taxonomy" id="72124"/>
    <lineage>
        <taxon>Eukaryota</taxon>
        <taxon>Fungi</taxon>
        <taxon>Dikarya</taxon>
        <taxon>Basidiomycota</taxon>
        <taxon>Agaricomycotina</taxon>
        <taxon>Agaricomycetes</taxon>
        <taxon>Agaricomycetidae</taxon>
        <taxon>Boletales</taxon>
        <taxon>Coniophorineae</taxon>
        <taxon>Hygrophoropsidaceae</taxon>
        <taxon>Hygrophoropsis</taxon>
    </lineage>
</organism>
<evidence type="ECO:0000313" key="1">
    <source>
        <dbReference type="EMBL" id="KAH7915260.1"/>
    </source>
</evidence>
<sequence>IPDEKSTWTIYFQRWMNFAKFCKPVAGKEPEFNRSPAPSLSSIVARDHSDPEVCARCDKDLIMTPDHPNETSRPTAKFELPPLASEIVKTELYARGYMARPSVGHRAVIRRWVRRQLHRHCHKLDVRDVAFIANETPEQHQWPPTLGRHRGLTVANELRTLMIHASVSWFEEPSNAEQSIYYSCTSTSPSSIPMDEHMDNSESFSSTFDFEEFSYLSALTTPAHSPEVPQAANSEEVKIILAPKSPSDELIKRIPGYLSSSMSVAPTDAVLGRSSPLFIE</sequence>
<gene>
    <name evidence="1" type="ORF">BJ138DRAFT_1142051</name>
</gene>
<comment type="caution">
    <text evidence="1">The sequence shown here is derived from an EMBL/GenBank/DDBJ whole genome shotgun (WGS) entry which is preliminary data.</text>
</comment>
<protein>
    <submittedName>
        <fullName evidence="1">Uncharacterized protein</fullName>
    </submittedName>
</protein>
<name>A0ACB8APZ2_9AGAM</name>
<accession>A0ACB8APZ2</accession>
<reference evidence="1" key="1">
    <citation type="journal article" date="2021" name="New Phytol.">
        <title>Evolutionary innovations through gain and loss of genes in the ectomycorrhizal Boletales.</title>
        <authorList>
            <person name="Wu G."/>
            <person name="Miyauchi S."/>
            <person name="Morin E."/>
            <person name="Kuo A."/>
            <person name="Drula E."/>
            <person name="Varga T."/>
            <person name="Kohler A."/>
            <person name="Feng B."/>
            <person name="Cao Y."/>
            <person name="Lipzen A."/>
            <person name="Daum C."/>
            <person name="Hundley H."/>
            <person name="Pangilinan J."/>
            <person name="Johnson J."/>
            <person name="Barry K."/>
            <person name="LaButti K."/>
            <person name="Ng V."/>
            <person name="Ahrendt S."/>
            <person name="Min B."/>
            <person name="Choi I.G."/>
            <person name="Park H."/>
            <person name="Plett J.M."/>
            <person name="Magnuson J."/>
            <person name="Spatafora J.W."/>
            <person name="Nagy L.G."/>
            <person name="Henrissat B."/>
            <person name="Grigoriev I.V."/>
            <person name="Yang Z.L."/>
            <person name="Xu J."/>
            <person name="Martin F.M."/>
        </authorList>
    </citation>
    <scope>NUCLEOTIDE SEQUENCE</scope>
    <source>
        <strain evidence="1">ATCC 28755</strain>
    </source>
</reference>
<feature type="non-terminal residue" evidence="1">
    <location>
        <position position="1"/>
    </location>
</feature>